<name>A0A3B5MVA6_9TELE</name>
<accession>A0A3B5MVA6</accession>
<dbReference type="InterPro" id="IPR049942">
    <property type="entry name" value="DML1/Misato"/>
</dbReference>
<feature type="domain" description="DML1/Misato tubulin" evidence="9">
    <location>
        <begin position="131"/>
        <end position="271"/>
    </location>
</feature>
<sequence>MTGVSRELITLQLGHYSNFVGTHWWNLQDASLCYDPGSAPPPEVQSDSVFREGQTPGGSVTYTPRLIAMDLKGTRRSGFAQPEPGARGGSVTVHKHSQPEKNCFLEDLEKLDVSAGEPEPGSEPNYRLEGSVTVWSDFLRLHLHPRSVAVIHQFNHDGEAHRLETFGQGESVLQGALLDELEDRLHFFVEECDYLQGFQVLCDLEDGFAGLGSKVTELLQDSYGGRGILTWGMAPVVHRDSTPARDRYHLLNAALGTVNMAAHSSLFCPLTLRPPPPPLFPLLSYDVSDLGPALAALRAPPSAPFIYLLQLLLILLQADEASGVSVTGCCSSQVVAAYGAVPFPMMPGGSLPDALSACADALPWKPLSACPEAAGGRCYGQWSTLRGYEGQNCLSPGIEPSTPLHGLLSGEDVLAAYVSSFYPSLVSAPSKLTPPFPQIFSPALDAQGFMRAPLVSSVPILTSLQSGTALRPFLSELQCAAATFDVRRRAPSFLSQGPEMADYQEALEELRLLGRCYHDDSGGTTRSSSEDDDD</sequence>
<evidence type="ECO:0000256" key="7">
    <source>
        <dbReference type="ARBA" id="ARBA00045225"/>
    </source>
</evidence>
<evidence type="ECO:0000256" key="6">
    <source>
        <dbReference type="ARBA" id="ARBA00023128"/>
    </source>
</evidence>
<comment type="function">
    <text evidence="7">Involved in the regulation of mitochondrial distribution and morphology. Required for mitochondrial fusion and mitochondrial network formation.</text>
</comment>
<evidence type="ECO:0000256" key="1">
    <source>
        <dbReference type="ARBA" id="ARBA00004173"/>
    </source>
</evidence>
<evidence type="ECO:0000256" key="3">
    <source>
        <dbReference type="ARBA" id="ARBA00008507"/>
    </source>
</evidence>
<dbReference type="PANTHER" id="PTHR13391">
    <property type="entry name" value="MITOCHONDRIAL DISTRIBUTION REGULATOR MISATO"/>
    <property type="match status" value="1"/>
</dbReference>
<dbReference type="AlphaFoldDB" id="A0A3B5MVA6"/>
<dbReference type="Proteomes" id="UP000261380">
    <property type="component" value="Unplaced"/>
</dbReference>
<dbReference type="Pfam" id="PF14881">
    <property type="entry name" value="Tubulin_3"/>
    <property type="match status" value="1"/>
</dbReference>
<dbReference type="SUPFAM" id="SSF52490">
    <property type="entry name" value="Tubulin nucleotide-binding domain-like"/>
    <property type="match status" value="1"/>
</dbReference>
<dbReference type="Gene3D" id="3.40.50.1440">
    <property type="entry name" value="Tubulin/FtsZ, GTPase domain"/>
    <property type="match status" value="1"/>
</dbReference>
<comment type="subcellular location">
    <subcellularLocation>
        <location evidence="2">Cytoplasm</location>
    </subcellularLocation>
    <subcellularLocation>
        <location evidence="1">Mitochondrion</location>
    </subcellularLocation>
</comment>
<dbReference type="Ensembl" id="ENSXCOT00000025537.1">
    <property type="protein sequence ID" value="ENSXCOP00000025232.1"/>
    <property type="gene ID" value="ENSXCOG00000018845.1"/>
</dbReference>
<keyword evidence="6" id="KW-0496">Mitochondrion</keyword>
<keyword evidence="11" id="KW-1185">Reference proteome</keyword>
<reference evidence="10" key="2">
    <citation type="submission" date="2025-09" db="UniProtKB">
        <authorList>
            <consortium name="Ensembl"/>
        </authorList>
    </citation>
    <scope>IDENTIFICATION</scope>
</reference>
<dbReference type="STRING" id="32473.ENSXCOP00000025232"/>
<evidence type="ECO:0000259" key="8">
    <source>
        <dbReference type="Pfam" id="PF10644"/>
    </source>
</evidence>
<dbReference type="GeneTree" id="ENSGT00530000064067"/>
<dbReference type="InterPro" id="IPR019605">
    <property type="entry name" value="Misato_II_tubulin-like"/>
</dbReference>
<organism evidence="10 11">
    <name type="scientific">Xiphophorus couchianus</name>
    <name type="common">Monterrey platyfish</name>
    <dbReference type="NCBI Taxonomy" id="32473"/>
    <lineage>
        <taxon>Eukaryota</taxon>
        <taxon>Metazoa</taxon>
        <taxon>Chordata</taxon>
        <taxon>Craniata</taxon>
        <taxon>Vertebrata</taxon>
        <taxon>Euteleostomi</taxon>
        <taxon>Actinopterygii</taxon>
        <taxon>Neopterygii</taxon>
        <taxon>Teleostei</taxon>
        <taxon>Neoteleostei</taxon>
        <taxon>Acanthomorphata</taxon>
        <taxon>Ovalentaria</taxon>
        <taxon>Atherinomorphae</taxon>
        <taxon>Cyprinodontiformes</taxon>
        <taxon>Poeciliidae</taxon>
        <taxon>Poeciliinae</taxon>
        <taxon>Xiphophorus</taxon>
    </lineage>
</organism>
<dbReference type="PANTHER" id="PTHR13391:SF0">
    <property type="entry name" value="PROTEIN MISATO HOMOLOG 1"/>
    <property type="match status" value="1"/>
</dbReference>
<evidence type="ECO:0000313" key="10">
    <source>
        <dbReference type="Ensembl" id="ENSXCOP00000025232.1"/>
    </source>
</evidence>
<reference evidence="10" key="1">
    <citation type="submission" date="2025-08" db="UniProtKB">
        <authorList>
            <consortium name="Ensembl"/>
        </authorList>
    </citation>
    <scope>IDENTIFICATION</scope>
</reference>
<keyword evidence="5" id="KW-0963">Cytoplasm</keyword>
<dbReference type="GO" id="GO:0005739">
    <property type="term" value="C:mitochondrion"/>
    <property type="evidence" value="ECO:0007669"/>
    <property type="project" value="UniProtKB-SubCell"/>
</dbReference>
<evidence type="ECO:0000256" key="5">
    <source>
        <dbReference type="ARBA" id="ARBA00022490"/>
    </source>
</evidence>
<dbReference type="GO" id="GO:0007005">
    <property type="term" value="P:mitochondrion organization"/>
    <property type="evidence" value="ECO:0007669"/>
    <property type="project" value="InterPro"/>
</dbReference>
<feature type="domain" description="Misato Segment II tubulin-like" evidence="8">
    <location>
        <begin position="6"/>
        <end position="77"/>
    </location>
</feature>
<dbReference type="CDD" id="cd06060">
    <property type="entry name" value="misato"/>
    <property type="match status" value="1"/>
</dbReference>
<protein>
    <recommendedName>
        <fullName evidence="4">Protein misato homolog 1</fullName>
    </recommendedName>
</protein>
<dbReference type="InterPro" id="IPR029209">
    <property type="entry name" value="DML1/Misato_tubulin"/>
</dbReference>
<evidence type="ECO:0000313" key="11">
    <source>
        <dbReference type="Proteomes" id="UP000261380"/>
    </source>
</evidence>
<evidence type="ECO:0000256" key="4">
    <source>
        <dbReference type="ARBA" id="ARBA00017321"/>
    </source>
</evidence>
<comment type="similarity">
    <text evidence="3">Belongs to the misato family.</text>
</comment>
<dbReference type="InterPro" id="IPR036525">
    <property type="entry name" value="Tubulin/FtsZ_GTPase_sf"/>
</dbReference>
<evidence type="ECO:0000259" key="9">
    <source>
        <dbReference type="Pfam" id="PF14881"/>
    </source>
</evidence>
<evidence type="ECO:0000256" key="2">
    <source>
        <dbReference type="ARBA" id="ARBA00004496"/>
    </source>
</evidence>
<proteinExistence type="inferred from homology"/>
<dbReference type="Pfam" id="PF10644">
    <property type="entry name" value="Misat_Tub_SegII"/>
    <property type="match status" value="1"/>
</dbReference>